<evidence type="ECO:0000313" key="1">
    <source>
        <dbReference type="EMBL" id="SLN19588.1"/>
    </source>
</evidence>
<dbReference type="EMBL" id="FWFW01000001">
    <property type="protein sequence ID" value="SLN19588.1"/>
    <property type="molecule type" value="Genomic_DNA"/>
</dbReference>
<gene>
    <name evidence="1" type="ORF">PAM7971_00555</name>
</gene>
<dbReference type="AlphaFoldDB" id="A0A1Y5RKA4"/>
<dbReference type="STRING" id="658057.SAMN04488032_10195"/>
<evidence type="ECO:0000313" key="2">
    <source>
        <dbReference type="Proteomes" id="UP000193307"/>
    </source>
</evidence>
<reference evidence="1 2" key="1">
    <citation type="submission" date="2017-03" db="EMBL/GenBank/DDBJ databases">
        <authorList>
            <person name="Afonso C.L."/>
            <person name="Miller P.J."/>
            <person name="Scott M.A."/>
            <person name="Spackman E."/>
            <person name="Goraichik I."/>
            <person name="Dimitrov K.M."/>
            <person name="Suarez D.L."/>
            <person name="Swayne D.E."/>
        </authorList>
    </citation>
    <scope>NUCLEOTIDE SEQUENCE [LARGE SCALE GENOMIC DNA]</scope>
    <source>
        <strain evidence="1 2">CECT 7971</strain>
    </source>
</reference>
<accession>A0A1Y5RKA4</accession>
<dbReference type="Proteomes" id="UP000193307">
    <property type="component" value="Unassembled WGS sequence"/>
</dbReference>
<keyword evidence="2" id="KW-1185">Reference proteome</keyword>
<dbReference type="OrthoDB" id="154708at2"/>
<protein>
    <submittedName>
        <fullName evidence="1">Uncharacterized protein</fullName>
    </submittedName>
</protein>
<proteinExistence type="predicted"/>
<sequence length="161" mass="17975">MDLPDLTSDCANCAGLCCVGLSFQKGDDFAIDKASGTPCPNLDRTHRCKIHTTLHKDGFEGCIKFDCAGAGQRVTQMRFNGESWQDSPELLFAMMRDFENLRPLHERMIQLKEAGLNTLSEPLETERLALIARSARVWADSDTLKARYDRFLTDLAQTASS</sequence>
<dbReference type="RefSeq" id="WP_085847438.1">
    <property type="nucleotide sequence ID" value="NZ_FNZV01000001.1"/>
</dbReference>
<organism evidence="1 2">
    <name type="scientific">Pacificibacter marinus</name>
    <dbReference type="NCBI Taxonomy" id="658057"/>
    <lineage>
        <taxon>Bacteria</taxon>
        <taxon>Pseudomonadati</taxon>
        <taxon>Pseudomonadota</taxon>
        <taxon>Alphaproteobacteria</taxon>
        <taxon>Rhodobacterales</taxon>
        <taxon>Roseobacteraceae</taxon>
        <taxon>Pacificibacter</taxon>
    </lineage>
</organism>
<name>A0A1Y5RKA4_9RHOB</name>